<dbReference type="NCBIfam" id="TIGR02734">
    <property type="entry name" value="crtI_fam"/>
    <property type="match status" value="1"/>
</dbReference>
<dbReference type="OrthoDB" id="7777654at2759"/>
<dbReference type="SUPFAM" id="SSF51905">
    <property type="entry name" value="FAD/NAD(P)-binding domain"/>
    <property type="match status" value="1"/>
</dbReference>
<evidence type="ECO:0000256" key="3">
    <source>
        <dbReference type="ARBA" id="ARBA00023002"/>
    </source>
</evidence>
<accession>A0A2P6TQL1</accession>
<proteinExistence type="predicted"/>
<dbReference type="PANTHER" id="PTHR43734">
    <property type="entry name" value="PHYTOENE DESATURASE"/>
    <property type="match status" value="1"/>
</dbReference>
<comment type="caution">
    <text evidence="6">The sequence shown here is derived from an EMBL/GenBank/DDBJ whole genome shotgun (WGS) entry which is preliminary data.</text>
</comment>
<evidence type="ECO:0000313" key="6">
    <source>
        <dbReference type="EMBL" id="PRW56324.1"/>
    </source>
</evidence>
<organism evidence="6 7">
    <name type="scientific">Chlorella sorokiniana</name>
    <name type="common">Freshwater green alga</name>
    <dbReference type="NCBI Taxonomy" id="3076"/>
    <lineage>
        <taxon>Eukaryota</taxon>
        <taxon>Viridiplantae</taxon>
        <taxon>Chlorophyta</taxon>
        <taxon>core chlorophytes</taxon>
        <taxon>Trebouxiophyceae</taxon>
        <taxon>Chlorellales</taxon>
        <taxon>Chlorellaceae</taxon>
        <taxon>Chlorella clade</taxon>
        <taxon>Chlorella</taxon>
    </lineage>
</organism>
<evidence type="ECO:0000256" key="2">
    <source>
        <dbReference type="ARBA" id="ARBA00022746"/>
    </source>
</evidence>
<comment type="pathway">
    <text evidence="1">Carotenoid biosynthesis.</text>
</comment>
<sequence>MQSANSTCKPRLQETLSWRRPRHAHRLRGARLVIHAAAANGQKVIVIGAGAGGLATAGRLARQGLDVWVLEKNSEVGGRVQSATSPDGRYRFDTGPSLLLFPDKYREAFEALGTSLEEQGIQIDRVAPAAYRVWFGDGTHLDLLNDEAAMVQQLESVEQGAGDGFRRFLKMARMHLNMGVPYFIDRDFTELADAKGLQDLLPFLPELNVLDLLGPHDWRLKQFFRDPRLRAMFTFQDLYVGLTPYSAPAVFGLLAGTELTDGVWYPRGGFQQIRDGLLRAAQACGVQVQLGAEVAAILTDPGGSRVTGMALADGSRLEADIVVCNRDLASAYQLLEGLESTNGGSSNSSSTSSGSSLASSGGSNGSGPERSSSAPSSSAPSSSAPAALSPSAAAYGRQQHDRLGRLKYSAGVIAYNWGVKQRVEGLRHHNVFLSEPEQAQRAWRPATRPEELCRHPNFYVHVPNRTDPAAAPEGGDSIMVLLPVACQQQMGGSDYAALVEAGRQRILQSFADAGLGDVGSSIEHELVIAPPDWERQYGLRHGAAFGLAHGLDQLSLFRPPNKDKRIAGLYFVGASTRPGNGVPLCLIGAKLTAERVLKDLSLAHA</sequence>
<gene>
    <name evidence="6" type="ORF">C2E21_5032</name>
</gene>
<evidence type="ECO:0000313" key="7">
    <source>
        <dbReference type="Proteomes" id="UP000239899"/>
    </source>
</evidence>
<name>A0A2P6TQL1_CHLSO</name>
<dbReference type="InterPro" id="IPR002937">
    <property type="entry name" value="Amino_oxidase"/>
</dbReference>
<dbReference type="EMBL" id="LHPG02000009">
    <property type="protein sequence ID" value="PRW56324.1"/>
    <property type="molecule type" value="Genomic_DNA"/>
</dbReference>
<dbReference type="GO" id="GO:0016117">
    <property type="term" value="P:carotenoid biosynthetic process"/>
    <property type="evidence" value="ECO:0007669"/>
    <property type="project" value="UniProtKB-KW"/>
</dbReference>
<dbReference type="STRING" id="3076.A0A2P6TQL1"/>
<dbReference type="InterPro" id="IPR036188">
    <property type="entry name" value="FAD/NAD-bd_sf"/>
</dbReference>
<feature type="compositionally biased region" description="Low complexity" evidence="4">
    <location>
        <begin position="340"/>
        <end position="394"/>
    </location>
</feature>
<dbReference type="PANTHER" id="PTHR43734:SF1">
    <property type="entry name" value="PHYTOENE DESATURASE"/>
    <property type="match status" value="1"/>
</dbReference>
<feature type="region of interest" description="Disordered" evidence="4">
    <location>
        <begin position="340"/>
        <end position="396"/>
    </location>
</feature>
<keyword evidence="2" id="KW-0125">Carotenoid biosynthesis</keyword>
<evidence type="ECO:0000256" key="1">
    <source>
        <dbReference type="ARBA" id="ARBA00004829"/>
    </source>
</evidence>
<dbReference type="Proteomes" id="UP000239899">
    <property type="component" value="Unassembled WGS sequence"/>
</dbReference>
<dbReference type="AlphaFoldDB" id="A0A2P6TQL1"/>
<dbReference type="Gene3D" id="3.50.50.60">
    <property type="entry name" value="FAD/NAD(P)-binding domain"/>
    <property type="match status" value="2"/>
</dbReference>
<evidence type="ECO:0000259" key="5">
    <source>
        <dbReference type="Pfam" id="PF01593"/>
    </source>
</evidence>
<reference evidence="6 7" key="1">
    <citation type="journal article" date="2018" name="Plant J.">
        <title>Genome sequences of Chlorella sorokiniana UTEX 1602 and Micractinium conductrix SAG 241.80: implications to maltose excretion by a green alga.</title>
        <authorList>
            <person name="Arriola M.B."/>
            <person name="Velmurugan N."/>
            <person name="Zhang Y."/>
            <person name="Plunkett M.H."/>
            <person name="Hondzo H."/>
            <person name="Barney B.M."/>
        </authorList>
    </citation>
    <scope>NUCLEOTIDE SEQUENCE [LARGE SCALE GENOMIC DNA]</scope>
    <source>
        <strain evidence="7">UTEX 1602</strain>
    </source>
</reference>
<dbReference type="GO" id="GO:0016491">
    <property type="term" value="F:oxidoreductase activity"/>
    <property type="evidence" value="ECO:0007669"/>
    <property type="project" value="UniProtKB-KW"/>
</dbReference>
<evidence type="ECO:0000256" key="4">
    <source>
        <dbReference type="SAM" id="MobiDB-lite"/>
    </source>
</evidence>
<dbReference type="PRINTS" id="PR00420">
    <property type="entry name" value="RNGMNOXGNASE"/>
</dbReference>
<dbReference type="Pfam" id="PF01593">
    <property type="entry name" value="Amino_oxidase"/>
    <property type="match status" value="1"/>
</dbReference>
<keyword evidence="7" id="KW-1185">Reference proteome</keyword>
<keyword evidence="3" id="KW-0560">Oxidoreductase</keyword>
<dbReference type="InterPro" id="IPR014105">
    <property type="entry name" value="Carotenoid/retinoid_OxRdtase"/>
</dbReference>
<protein>
    <submittedName>
        <fullName evidence="6">Phytoene dehydrogenase</fullName>
    </submittedName>
</protein>
<feature type="domain" description="Amine oxidase" evidence="5">
    <location>
        <begin position="52"/>
        <end position="331"/>
    </location>
</feature>